<dbReference type="KEGG" id="har:HEAR2529"/>
<dbReference type="EMBL" id="CU207211">
    <property type="protein sequence ID" value="CAL62655.1"/>
    <property type="molecule type" value="Genomic_DNA"/>
</dbReference>
<dbReference type="SUPFAM" id="SSF53271">
    <property type="entry name" value="PRTase-like"/>
    <property type="match status" value="1"/>
</dbReference>
<dbReference type="CDD" id="cd06223">
    <property type="entry name" value="PRTases_typeI"/>
    <property type="match status" value="1"/>
</dbReference>
<dbReference type="STRING" id="204773.HEAR2529"/>
<dbReference type="Gene3D" id="3.30.1310.20">
    <property type="entry name" value="PRTase-like"/>
    <property type="match status" value="1"/>
</dbReference>
<keyword evidence="2" id="KW-0808">Transferase</keyword>
<keyword evidence="3" id="KW-1185">Reference proteome</keyword>
<dbReference type="InterPro" id="IPR029057">
    <property type="entry name" value="PRTase-like"/>
</dbReference>
<accession>A4G818</accession>
<proteinExistence type="predicted"/>
<gene>
    <name evidence="2" type="ordered locus">HEAR2529</name>
</gene>
<feature type="domain" description="Phosphoribosyltransferase" evidence="1">
    <location>
        <begin position="77"/>
        <end position="198"/>
    </location>
</feature>
<reference evidence="2 3" key="1">
    <citation type="journal article" date="2007" name="PLoS Genet.">
        <title>A tale of two oxidation states: bacterial colonization of arsenic-rich environments.</title>
        <authorList>
            <person name="Muller D."/>
            <person name="Medigue C."/>
            <person name="Koechler S."/>
            <person name="Barbe V."/>
            <person name="Barakat M."/>
            <person name="Talla E."/>
            <person name="Bonnefoy V."/>
            <person name="Krin E."/>
            <person name="Arsene-Ploetze F."/>
            <person name="Carapito C."/>
            <person name="Chandler M."/>
            <person name="Cournoyer B."/>
            <person name="Cruveiller S."/>
            <person name="Dossat C."/>
            <person name="Duval S."/>
            <person name="Heymann M."/>
            <person name="Leize E."/>
            <person name="Lieutaud A."/>
            <person name="Lievremont D."/>
            <person name="Makita Y."/>
            <person name="Mangenot S."/>
            <person name="Nitschke W."/>
            <person name="Ortet P."/>
            <person name="Perdrial N."/>
            <person name="Schoepp B."/>
            <person name="Siguier N."/>
            <person name="Simeonova D.D."/>
            <person name="Rouy Z."/>
            <person name="Segurens B."/>
            <person name="Turlin E."/>
            <person name="Vallenet D."/>
            <person name="Van Dorsselaer A."/>
            <person name="Weiss S."/>
            <person name="Weissenbach J."/>
            <person name="Lett M.C."/>
            <person name="Danchin A."/>
            <person name="Bertin P.N."/>
        </authorList>
    </citation>
    <scope>NUCLEOTIDE SEQUENCE [LARGE SCALE GENOMIC DNA]</scope>
    <source>
        <strain evidence="3">ULPAs1</strain>
    </source>
</reference>
<keyword evidence="2" id="KW-0328">Glycosyltransferase</keyword>
<evidence type="ECO:0000313" key="3">
    <source>
        <dbReference type="Proteomes" id="UP000006697"/>
    </source>
</evidence>
<sequence length="453" mass="48509">MNQIGGTIRFTNRTQAGILLAQKLAAYAGRRDVVVLALPRGGVPVAFEIARALEAPLDILLVRKLGVPGHEEYAMGAIASGGVCILQSDVIRQLEIPQAVVDALVQRKLEEMAQRERLYRSNRPAPKLEGNVVILVDDGLATGSTMLAAIHALRQSRPARMIIAIPVGARESIGSLQAEVDEIVCLSIPEYFQAVGMSYKDFNQTSDDEVIHLLDEAARLQARGRPAAEGRKMRPAHHQLIGIQANGVHMEGMLELPPDAVGIVLFAHGSGSSRLSPRNNFVARYLHQARIGTLLLDLLTVQEDRNYATRFDIALLTRRLSIASDWLGTNDSTTGLPLGLFGASTGAAAALQVAAARGTRIAAVVSRGGRPDLAGLMALQNVSAPTLLIVGGNDGGVIELNQSAYAALRCEKKLEIVPGATHLFEEPGTLEKVAELASAWFTRHLTRPVSPGQ</sequence>
<dbReference type="HOGENOM" id="CLU_050038_0_0_4"/>
<dbReference type="ESTHER" id="herar-a4g818">
    <property type="family name" value="DLH-S"/>
</dbReference>
<dbReference type="Proteomes" id="UP000006697">
    <property type="component" value="Chromosome"/>
</dbReference>
<dbReference type="eggNOG" id="COG1073">
    <property type="taxonomic scope" value="Bacteria"/>
</dbReference>
<protein>
    <submittedName>
        <fullName evidence="2">Phosphoribosyltransferase</fullName>
    </submittedName>
</protein>
<dbReference type="InterPro" id="IPR000836">
    <property type="entry name" value="PRTase_dom"/>
</dbReference>
<name>A4G818_HERAR</name>
<evidence type="ECO:0000313" key="2">
    <source>
        <dbReference type="EMBL" id="CAL62655.1"/>
    </source>
</evidence>
<dbReference type="InterPro" id="IPR029058">
    <property type="entry name" value="AB_hydrolase_fold"/>
</dbReference>
<dbReference type="AlphaFoldDB" id="A4G818"/>
<dbReference type="Gene3D" id="3.40.50.2020">
    <property type="match status" value="1"/>
</dbReference>
<dbReference type="SUPFAM" id="SSF53474">
    <property type="entry name" value="alpha/beta-Hydrolases"/>
    <property type="match status" value="1"/>
</dbReference>
<evidence type="ECO:0000259" key="1">
    <source>
        <dbReference type="Pfam" id="PF00156"/>
    </source>
</evidence>
<dbReference type="eggNOG" id="COG1926">
    <property type="taxonomic scope" value="Bacteria"/>
</dbReference>
<dbReference type="GO" id="GO:0016757">
    <property type="term" value="F:glycosyltransferase activity"/>
    <property type="evidence" value="ECO:0007669"/>
    <property type="project" value="UniProtKB-KW"/>
</dbReference>
<dbReference type="Pfam" id="PF00156">
    <property type="entry name" value="Pribosyltran"/>
    <property type="match status" value="1"/>
</dbReference>
<dbReference type="Gene3D" id="3.40.50.1820">
    <property type="entry name" value="alpha/beta hydrolase"/>
    <property type="match status" value="1"/>
</dbReference>
<organism evidence="2 3">
    <name type="scientific">Herminiimonas arsenicoxydans</name>
    <dbReference type="NCBI Taxonomy" id="204773"/>
    <lineage>
        <taxon>Bacteria</taxon>
        <taxon>Pseudomonadati</taxon>
        <taxon>Pseudomonadota</taxon>
        <taxon>Betaproteobacteria</taxon>
        <taxon>Burkholderiales</taxon>
        <taxon>Oxalobacteraceae</taxon>
        <taxon>Herminiimonas</taxon>
    </lineage>
</organism>